<dbReference type="CDD" id="cd17541">
    <property type="entry name" value="REC_CheB-like"/>
    <property type="match status" value="1"/>
</dbReference>
<dbReference type="EC" id="3.5.1.44" evidence="4"/>
<proteinExistence type="inferred from homology"/>
<dbReference type="Pfam" id="PF00072">
    <property type="entry name" value="Response_reg"/>
    <property type="match status" value="1"/>
</dbReference>
<evidence type="ECO:0000259" key="8">
    <source>
        <dbReference type="PROSITE" id="PS50122"/>
    </source>
</evidence>
<dbReference type="PROSITE" id="PS50110">
    <property type="entry name" value="RESPONSE_REGULATORY"/>
    <property type="match status" value="1"/>
</dbReference>
<comment type="catalytic activity">
    <reaction evidence="3 4">
        <text>[protein]-L-glutamate 5-O-methyl ester + H2O = L-glutamyl-[protein] + methanol + H(+)</text>
        <dbReference type="Rhea" id="RHEA:23236"/>
        <dbReference type="Rhea" id="RHEA-COMP:10208"/>
        <dbReference type="Rhea" id="RHEA-COMP:10311"/>
        <dbReference type="ChEBI" id="CHEBI:15377"/>
        <dbReference type="ChEBI" id="CHEBI:15378"/>
        <dbReference type="ChEBI" id="CHEBI:17790"/>
        <dbReference type="ChEBI" id="CHEBI:29973"/>
        <dbReference type="ChEBI" id="CHEBI:82795"/>
        <dbReference type="EC" id="3.1.1.61"/>
    </reaction>
</comment>
<keyword evidence="10" id="KW-1185">Reference proteome</keyword>
<comment type="function">
    <text evidence="4">Involved in chemotaxis. Part of a chemotaxis signal transduction system that modulates chemotaxis in response to various stimuli. Catalyzes the demethylation of specific methylglutamate residues introduced into the chemoreceptors (methyl-accepting chemotaxis proteins or MCP) by CheR. Also mediates the irreversible deamidation of specific glutamine residues to glutamic acid.</text>
</comment>
<dbReference type="OrthoDB" id="9793421at2"/>
<evidence type="ECO:0000256" key="5">
    <source>
        <dbReference type="PROSITE-ProRule" id="PRU00050"/>
    </source>
</evidence>
<dbReference type="PIRSF" id="PIRSF000876">
    <property type="entry name" value="RR_chemtxs_CheB"/>
    <property type="match status" value="1"/>
</dbReference>
<dbReference type="STRING" id="1036779.SAMN04515666_107222"/>
<dbReference type="PANTHER" id="PTHR42872:SF3">
    <property type="entry name" value="PROTEIN-GLUTAMATE METHYLESTERASE_PROTEIN-GLUTAMINE GLUTAMINASE 1"/>
    <property type="match status" value="1"/>
</dbReference>
<feature type="domain" description="CheB-type methylesterase" evidence="8">
    <location>
        <begin position="177"/>
        <end position="369"/>
    </location>
</feature>
<keyword evidence="4 6" id="KW-0597">Phosphoprotein</keyword>
<dbReference type="Pfam" id="PF01339">
    <property type="entry name" value="CheB_methylest"/>
    <property type="match status" value="1"/>
</dbReference>
<dbReference type="PANTHER" id="PTHR42872">
    <property type="entry name" value="PROTEIN-GLUTAMATE METHYLESTERASE/PROTEIN-GLUTAMINE GLUTAMINASE"/>
    <property type="match status" value="1"/>
</dbReference>
<dbReference type="InterPro" id="IPR035909">
    <property type="entry name" value="CheB_C"/>
</dbReference>
<dbReference type="InterPro" id="IPR001789">
    <property type="entry name" value="Sig_transdc_resp-reg_receiver"/>
</dbReference>
<evidence type="ECO:0000259" key="7">
    <source>
        <dbReference type="PROSITE" id="PS50110"/>
    </source>
</evidence>
<dbReference type="SUPFAM" id="SSF52172">
    <property type="entry name" value="CheY-like"/>
    <property type="match status" value="1"/>
</dbReference>
<comment type="domain">
    <text evidence="4">Contains a C-terminal catalytic domain, and an N-terminal region which modulates catalytic activity.</text>
</comment>
<dbReference type="CDD" id="cd16432">
    <property type="entry name" value="CheB_Rec"/>
    <property type="match status" value="1"/>
</dbReference>
<dbReference type="AlphaFoldDB" id="A0A1H7VR45"/>
<protein>
    <recommendedName>
        <fullName evidence="4">Protein-glutamate methylesterase/protein-glutamine glutaminase</fullName>
        <ecNumber evidence="4">3.1.1.61</ecNumber>
        <ecNumber evidence="4">3.5.1.44</ecNumber>
    </recommendedName>
</protein>
<dbReference type="GO" id="GO:0006935">
    <property type="term" value="P:chemotaxis"/>
    <property type="evidence" value="ECO:0007669"/>
    <property type="project" value="UniProtKB-UniRule"/>
</dbReference>
<accession>A0A1H7VR45</accession>
<dbReference type="SUPFAM" id="SSF52738">
    <property type="entry name" value="Methylesterase CheB, C-terminal domain"/>
    <property type="match status" value="1"/>
</dbReference>
<keyword evidence="4" id="KW-0963">Cytoplasm</keyword>
<comment type="similarity">
    <text evidence="4">Belongs to the CheB family.</text>
</comment>
<dbReference type="NCBIfam" id="NF001965">
    <property type="entry name" value="PRK00742.1"/>
    <property type="match status" value="1"/>
</dbReference>
<dbReference type="GO" id="GO:0005737">
    <property type="term" value="C:cytoplasm"/>
    <property type="evidence" value="ECO:0007669"/>
    <property type="project" value="UniProtKB-SubCell"/>
</dbReference>
<dbReference type="InterPro" id="IPR008248">
    <property type="entry name" value="CheB-like"/>
</dbReference>
<evidence type="ECO:0000313" key="10">
    <source>
        <dbReference type="Proteomes" id="UP000199664"/>
    </source>
</evidence>
<keyword evidence="1 4" id="KW-0145">Chemotaxis</keyword>
<feature type="modified residue" description="4-aspartylphosphate" evidence="4 6">
    <location>
        <position position="68"/>
    </location>
</feature>
<evidence type="ECO:0000256" key="2">
    <source>
        <dbReference type="ARBA" id="ARBA00022801"/>
    </source>
</evidence>
<dbReference type="Proteomes" id="UP000199664">
    <property type="component" value="Unassembled WGS sequence"/>
</dbReference>
<dbReference type="Gene3D" id="3.40.50.180">
    <property type="entry name" value="Methylesterase CheB, C-terminal domain"/>
    <property type="match status" value="1"/>
</dbReference>
<comment type="PTM">
    <text evidence="4">Phosphorylated by CheA. Phosphorylation of the N-terminal regulatory domain activates the methylesterase activity.</text>
</comment>
<feature type="active site" evidence="4 5">
    <location>
        <position position="215"/>
    </location>
</feature>
<reference evidence="10" key="1">
    <citation type="submission" date="2016-10" db="EMBL/GenBank/DDBJ databases">
        <authorList>
            <person name="Varghese N."/>
            <person name="Submissions S."/>
        </authorList>
    </citation>
    <scope>NUCLEOTIDE SEQUENCE [LARGE SCALE GENOMIC DNA]</scope>
    <source>
        <strain evidence="10">LMG 26383,CCUG 61248,R- 45681</strain>
    </source>
</reference>
<comment type="catalytic activity">
    <reaction evidence="4">
        <text>L-glutaminyl-[protein] + H2O = L-glutamyl-[protein] + NH4(+)</text>
        <dbReference type="Rhea" id="RHEA:16441"/>
        <dbReference type="Rhea" id="RHEA-COMP:10207"/>
        <dbReference type="Rhea" id="RHEA-COMP:10208"/>
        <dbReference type="ChEBI" id="CHEBI:15377"/>
        <dbReference type="ChEBI" id="CHEBI:28938"/>
        <dbReference type="ChEBI" id="CHEBI:29973"/>
        <dbReference type="ChEBI" id="CHEBI:30011"/>
        <dbReference type="EC" id="3.5.1.44"/>
    </reaction>
</comment>
<organism evidence="9 10">
    <name type="scientific">Bosea lupini</name>
    <dbReference type="NCBI Taxonomy" id="1036779"/>
    <lineage>
        <taxon>Bacteria</taxon>
        <taxon>Pseudomonadati</taxon>
        <taxon>Pseudomonadota</taxon>
        <taxon>Alphaproteobacteria</taxon>
        <taxon>Hyphomicrobiales</taxon>
        <taxon>Boseaceae</taxon>
        <taxon>Bosea</taxon>
    </lineage>
</organism>
<feature type="active site" evidence="4 5">
    <location>
        <position position="311"/>
    </location>
</feature>
<evidence type="ECO:0000313" key="9">
    <source>
        <dbReference type="EMBL" id="SEM11733.1"/>
    </source>
</evidence>
<dbReference type="InterPro" id="IPR011006">
    <property type="entry name" value="CheY-like_superfamily"/>
</dbReference>
<comment type="subcellular location">
    <subcellularLocation>
        <location evidence="4">Cytoplasm</location>
    </subcellularLocation>
</comment>
<dbReference type="InterPro" id="IPR000673">
    <property type="entry name" value="Sig_transdc_resp-reg_Me-estase"/>
</dbReference>
<feature type="active site" evidence="4 5">
    <location>
        <position position="187"/>
    </location>
</feature>
<gene>
    <name evidence="4" type="primary">cheB</name>
    <name evidence="9" type="ORF">SAMN04515666_107222</name>
</gene>
<dbReference type="PROSITE" id="PS50122">
    <property type="entry name" value="CHEB"/>
    <property type="match status" value="1"/>
</dbReference>
<dbReference type="Gene3D" id="3.40.50.2300">
    <property type="match status" value="1"/>
</dbReference>
<evidence type="ECO:0000256" key="1">
    <source>
        <dbReference type="ARBA" id="ARBA00022500"/>
    </source>
</evidence>
<keyword evidence="2 4" id="KW-0378">Hydrolase</keyword>
<feature type="domain" description="Response regulatory" evidence="7">
    <location>
        <begin position="17"/>
        <end position="135"/>
    </location>
</feature>
<dbReference type="SMART" id="SM00448">
    <property type="entry name" value="REC"/>
    <property type="match status" value="1"/>
</dbReference>
<dbReference type="HAMAP" id="MF_00099">
    <property type="entry name" value="CheB_chemtxs"/>
    <property type="match status" value="1"/>
</dbReference>
<name>A0A1H7VR45_9HYPH</name>
<dbReference type="EMBL" id="FOAN01000007">
    <property type="protein sequence ID" value="SEM11733.1"/>
    <property type="molecule type" value="Genomic_DNA"/>
</dbReference>
<dbReference type="GO" id="GO:0050568">
    <property type="term" value="F:protein-glutamine glutaminase activity"/>
    <property type="evidence" value="ECO:0007669"/>
    <property type="project" value="UniProtKB-UniRule"/>
</dbReference>
<dbReference type="EC" id="3.1.1.61" evidence="4"/>
<dbReference type="GO" id="GO:0000156">
    <property type="term" value="F:phosphorelay response regulator activity"/>
    <property type="evidence" value="ECO:0007669"/>
    <property type="project" value="InterPro"/>
</dbReference>
<dbReference type="GO" id="GO:0008984">
    <property type="term" value="F:protein-glutamate methylesterase activity"/>
    <property type="evidence" value="ECO:0007669"/>
    <property type="project" value="UniProtKB-UniRule"/>
</dbReference>
<evidence type="ECO:0000256" key="4">
    <source>
        <dbReference type="HAMAP-Rule" id="MF_00099"/>
    </source>
</evidence>
<sequence>MIATPHFAERPAARPSTVVIADDSVVVRGLFARWLGESGRFHVVGVAGDGEAAIEHAGRHHPDIMVLDLDMPVLDGVEALPRIVKESPRTAVLLTTTLTERNAQLALQCMNMGAIDVLPKPDSRSGLTLSLDFRSELLGKLGSIAQSRLRNGEAAPDAGAAVAMPNGVADLRSLVSVMPRYLVIGASTGGPRAVARVLGDLGEALANLTTLIVQHMPPLFTASFADQIALQLGVPTREPHDGERLARGTIYVAPGGRHLGIERKLGHIVASISDGPPVHFCRPAVDVLFAEAARHLGPAALGLIMTGMGSDGTDGATALRHAGGAVIAQDELSSTVWGMPGSVVRAGQASAVLPLGGIGPAIRTLVGGGRPA</sequence>
<dbReference type="RefSeq" id="WP_091839114.1">
    <property type="nucleotide sequence ID" value="NZ_FOAN01000007.1"/>
</dbReference>
<evidence type="ECO:0000256" key="3">
    <source>
        <dbReference type="ARBA" id="ARBA00048267"/>
    </source>
</evidence>
<evidence type="ECO:0000256" key="6">
    <source>
        <dbReference type="PROSITE-ProRule" id="PRU00169"/>
    </source>
</evidence>